<feature type="signal peptide" evidence="2">
    <location>
        <begin position="1"/>
        <end position="18"/>
    </location>
</feature>
<dbReference type="Pfam" id="PF13202">
    <property type="entry name" value="EF-hand_5"/>
    <property type="match status" value="2"/>
</dbReference>
<reference evidence="4 5" key="1">
    <citation type="journal article" date="2017" name="Nat. Ecol. Evol.">
        <title>Scallop genome provides insights into evolution of bilaterian karyotype and development.</title>
        <authorList>
            <person name="Wang S."/>
            <person name="Zhang J."/>
            <person name="Jiao W."/>
            <person name="Li J."/>
            <person name="Xun X."/>
            <person name="Sun Y."/>
            <person name="Guo X."/>
            <person name="Huan P."/>
            <person name="Dong B."/>
            <person name="Zhang L."/>
            <person name="Hu X."/>
            <person name="Sun X."/>
            <person name="Wang J."/>
            <person name="Zhao C."/>
            <person name="Wang Y."/>
            <person name="Wang D."/>
            <person name="Huang X."/>
            <person name="Wang R."/>
            <person name="Lv J."/>
            <person name="Li Y."/>
            <person name="Zhang Z."/>
            <person name="Liu B."/>
            <person name="Lu W."/>
            <person name="Hui Y."/>
            <person name="Liang J."/>
            <person name="Zhou Z."/>
            <person name="Hou R."/>
            <person name="Li X."/>
            <person name="Liu Y."/>
            <person name="Li H."/>
            <person name="Ning X."/>
            <person name="Lin Y."/>
            <person name="Zhao L."/>
            <person name="Xing Q."/>
            <person name="Dou J."/>
            <person name="Li Y."/>
            <person name="Mao J."/>
            <person name="Guo H."/>
            <person name="Dou H."/>
            <person name="Li T."/>
            <person name="Mu C."/>
            <person name="Jiang W."/>
            <person name="Fu Q."/>
            <person name="Fu X."/>
            <person name="Miao Y."/>
            <person name="Liu J."/>
            <person name="Yu Q."/>
            <person name="Li R."/>
            <person name="Liao H."/>
            <person name="Li X."/>
            <person name="Kong Y."/>
            <person name="Jiang Z."/>
            <person name="Chourrout D."/>
            <person name="Li R."/>
            <person name="Bao Z."/>
        </authorList>
    </citation>
    <scope>NUCLEOTIDE SEQUENCE [LARGE SCALE GENOMIC DNA]</scope>
    <source>
        <strain evidence="4 5">PY_sf001</strain>
    </source>
</reference>
<evidence type="ECO:0000259" key="3">
    <source>
        <dbReference type="PROSITE" id="PS50222"/>
    </source>
</evidence>
<evidence type="ECO:0000256" key="1">
    <source>
        <dbReference type="ARBA" id="ARBA00022837"/>
    </source>
</evidence>
<dbReference type="InterPro" id="IPR011992">
    <property type="entry name" value="EF-hand-dom_pair"/>
</dbReference>
<dbReference type="Gene3D" id="1.10.238.10">
    <property type="entry name" value="EF-hand"/>
    <property type="match status" value="1"/>
</dbReference>
<dbReference type="OrthoDB" id="6124325at2759"/>
<comment type="caution">
    <text evidence="4">The sequence shown here is derived from an EMBL/GenBank/DDBJ whole genome shotgun (WGS) entry which is preliminary data.</text>
</comment>
<dbReference type="GO" id="GO:0005509">
    <property type="term" value="F:calcium ion binding"/>
    <property type="evidence" value="ECO:0007669"/>
    <property type="project" value="InterPro"/>
</dbReference>
<evidence type="ECO:0000313" key="5">
    <source>
        <dbReference type="Proteomes" id="UP000242188"/>
    </source>
</evidence>
<feature type="chain" id="PRO_5012984724" description="EF-hand domain-containing protein" evidence="2">
    <location>
        <begin position="19"/>
        <end position="140"/>
    </location>
</feature>
<dbReference type="PROSITE" id="PS50222">
    <property type="entry name" value="EF_HAND_2"/>
    <property type="match status" value="1"/>
</dbReference>
<feature type="domain" description="EF-hand" evidence="3">
    <location>
        <begin position="45"/>
        <end position="80"/>
    </location>
</feature>
<dbReference type="SUPFAM" id="SSF47473">
    <property type="entry name" value="EF-hand"/>
    <property type="match status" value="1"/>
</dbReference>
<keyword evidence="2" id="KW-0732">Signal</keyword>
<keyword evidence="5" id="KW-1185">Reference proteome</keyword>
<dbReference type="PROSITE" id="PS00018">
    <property type="entry name" value="EF_HAND_1"/>
    <property type="match status" value="2"/>
</dbReference>
<gene>
    <name evidence="4" type="ORF">KP79_PYT04007</name>
</gene>
<dbReference type="Proteomes" id="UP000242188">
    <property type="component" value="Unassembled WGS sequence"/>
</dbReference>
<sequence>MYGIGGLVFLLALSSSLAQNATHSQIVAGMDKLFEVVDINNNTFVELTELEAAWERFDADGDGRVSEAEYEQFGTDHTYRGIIFQEMDYDGDGYVGRAAIMGEYTVMDTNSDNTVSRGEFDKYYTALVENAILNYGHLLG</sequence>
<protein>
    <recommendedName>
        <fullName evidence="3">EF-hand domain-containing protein</fullName>
    </recommendedName>
</protein>
<organism evidence="4 5">
    <name type="scientific">Mizuhopecten yessoensis</name>
    <name type="common">Japanese scallop</name>
    <name type="synonym">Patinopecten yessoensis</name>
    <dbReference type="NCBI Taxonomy" id="6573"/>
    <lineage>
        <taxon>Eukaryota</taxon>
        <taxon>Metazoa</taxon>
        <taxon>Spiralia</taxon>
        <taxon>Lophotrochozoa</taxon>
        <taxon>Mollusca</taxon>
        <taxon>Bivalvia</taxon>
        <taxon>Autobranchia</taxon>
        <taxon>Pteriomorphia</taxon>
        <taxon>Pectinida</taxon>
        <taxon>Pectinoidea</taxon>
        <taxon>Pectinidae</taxon>
        <taxon>Mizuhopecten</taxon>
    </lineage>
</organism>
<dbReference type="AlphaFoldDB" id="A0A210QMF2"/>
<evidence type="ECO:0000313" key="4">
    <source>
        <dbReference type="EMBL" id="OWF49917.1"/>
    </source>
</evidence>
<name>A0A210QMF2_MIZYE</name>
<dbReference type="EMBL" id="NEDP02002897">
    <property type="protein sequence ID" value="OWF49917.1"/>
    <property type="molecule type" value="Genomic_DNA"/>
</dbReference>
<proteinExistence type="predicted"/>
<accession>A0A210QMF2</accession>
<dbReference type="InterPro" id="IPR018247">
    <property type="entry name" value="EF_Hand_1_Ca_BS"/>
</dbReference>
<dbReference type="InterPro" id="IPR002048">
    <property type="entry name" value="EF_hand_dom"/>
</dbReference>
<keyword evidence="1" id="KW-0106">Calcium</keyword>
<evidence type="ECO:0000256" key="2">
    <source>
        <dbReference type="SAM" id="SignalP"/>
    </source>
</evidence>